<proteinExistence type="predicted"/>
<sequence>MFFSTVLSMIPLGIFLVFGDNFIGKASTSWIAIKPLTTQTELNKFGSVYPIGLFVSFLAIIDVIIILINKKRKKSF</sequence>
<protein>
    <submittedName>
        <fullName evidence="2">Uncharacterized protein</fullName>
    </submittedName>
</protein>
<comment type="caution">
    <text evidence="2">The sequence shown here is derived from an EMBL/GenBank/DDBJ whole genome shotgun (WGS) entry which is preliminary data.</text>
</comment>
<keyword evidence="1" id="KW-0472">Membrane</keyword>
<evidence type="ECO:0000313" key="2">
    <source>
        <dbReference type="EMBL" id="OQB41523.1"/>
    </source>
</evidence>
<dbReference type="Proteomes" id="UP000485621">
    <property type="component" value="Unassembled WGS sequence"/>
</dbReference>
<reference evidence="2" key="1">
    <citation type="submission" date="2017-02" db="EMBL/GenBank/DDBJ databases">
        <title>Delving into the versatile metabolic prowess of the omnipresent phylum Bacteroidetes.</title>
        <authorList>
            <person name="Nobu M.K."/>
            <person name="Mei R."/>
            <person name="Narihiro T."/>
            <person name="Kuroda K."/>
            <person name="Liu W.-T."/>
        </authorList>
    </citation>
    <scope>NUCLEOTIDE SEQUENCE</scope>
    <source>
        <strain evidence="2">ADurb.Bin160</strain>
    </source>
</reference>
<dbReference type="EMBL" id="MWDB01000015">
    <property type="protein sequence ID" value="OQB41523.1"/>
    <property type="molecule type" value="Genomic_DNA"/>
</dbReference>
<feature type="transmembrane region" description="Helical" evidence="1">
    <location>
        <begin position="48"/>
        <end position="68"/>
    </location>
</feature>
<evidence type="ECO:0000256" key="1">
    <source>
        <dbReference type="SAM" id="Phobius"/>
    </source>
</evidence>
<accession>A0A1V5ZMN8</accession>
<keyword evidence="1" id="KW-1133">Transmembrane helix</keyword>
<gene>
    <name evidence="2" type="ORF">BWY04_00774</name>
</gene>
<dbReference type="AlphaFoldDB" id="A0A1V5ZMN8"/>
<keyword evidence="1" id="KW-0812">Transmembrane</keyword>
<organism evidence="2">
    <name type="scientific">candidate division CPR1 bacterium ADurb.Bin160</name>
    <dbReference type="NCBI Taxonomy" id="1852826"/>
    <lineage>
        <taxon>Bacteria</taxon>
        <taxon>candidate division CPR1</taxon>
    </lineage>
</organism>
<name>A0A1V5ZMN8_9BACT</name>